<feature type="domain" description="Transcription elongation factor GreA/GreB C-terminal" evidence="10">
    <location>
        <begin position="97"/>
        <end position="168"/>
    </location>
</feature>
<dbReference type="SUPFAM" id="SSF46557">
    <property type="entry name" value="GreA transcript cleavage protein, N-terminal domain"/>
    <property type="match status" value="1"/>
</dbReference>
<comment type="caution">
    <text evidence="12">The sequence shown here is derived from an EMBL/GenBank/DDBJ whole genome shotgun (WGS) entry which is preliminary data.</text>
</comment>
<dbReference type="InterPro" id="IPR022691">
    <property type="entry name" value="Tscrpt_elong_fac_GreA/B_N"/>
</dbReference>
<name>A0A2H0X8A5_UNCKA</name>
<feature type="domain" description="Transcription elongation factor GreA/GreB N-terminal" evidence="11">
    <location>
        <begin position="17"/>
        <end position="86"/>
    </location>
</feature>
<dbReference type="SUPFAM" id="SSF54534">
    <property type="entry name" value="FKBP-like"/>
    <property type="match status" value="1"/>
</dbReference>
<dbReference type="PANTHER" id="PTHR30437:SF4">
    <property type="entry name" value="TRANSCRIPTION ELONGATION FACTOR GREA"/>
    <property type="match status" value="1"/>
</dbReference>
<dbReference type="InterPro" id="IPR006359">
    <property type="entry name" value="Tscrpt_elong_fac_GreA"/>
</dbReference>
<gene>
    <name evidence="8" type="primary">greA</name>
    <name evidence="12" type="ORF">COT52_00125</name>
</gene>
<evidence type="ECO:0000313" key="12">
    <source>
        <dbReference type="EMBL" id="PIS21144.1"/>
    </source>
</evidence>
<evidence type="ECO:0000256" key="5">
    <source>
        <dbReference type="ARBA" id="ARBA00023163"/>
    </source>
</evidence>
<organism evidence="12 13">
    <name type="scientific">candidate division WWE3 bacterium CG08_land_8_20_14_0_20_43_13</name>
    <dbReference type="NCBI Taxonomy" id="1975087"/>
    <lineage>
        <taxon>Bacteria</taxon>
        <taxon>Katanobacteria</taxon>
    </lineage>
</organism>
<dbReference type="GO" id="GO:0070063">
    <property type="term" value="F:RNA polymerase binding"/>
    <property type="evidence" value="ECO:0007669"/>
    <property type="project" value="InterPro"/>
</dbReference>
<evidence type="ECO:0000256" key="1">
    <source>
        <dbReference type="ARBA" id="ARBA00008213"/>
    </source>
</evidence>
<dbReference type="Proteomes" id="UP000231414">
    <property type="component" value="Unassembled WGS sequence"/>
</dbReference>
<dbReference type="NCBIfam" id="TIGR01462">
    <property type="entry name" value="greA"/>
    <property type="match status" value="1"/>
</dbReference>
<keyword evidence="3 8" id="KW-0805">Transcription regulation</keyword>
<dbReference type="Pfam" id="PF03449">
    <property type="entry name" value="GreA_GreB_N"/>
    <property type="match status" value="1"/>
</dbReference>
<dbReference type="Pfam" id="PF01272">
    <property type="entry name" value="GreA_GreB"/>
    <property type="match status" value="1"/>
</dbReference>
<dbReference type="NCBIfam" id="NF001263">
    <property type="entry name" value="PRK00226.1-4"/>
    <property type="match status" value="1"/>
</dbReference>
<proteinExistence type="inferred from homology"/>
<evidence type="ECO:0000259" key="11">
    <source>
        <dbReference type="Pfam" id="PF03449"/>
    </source>
</evidence>
<evidence type="ECO:0000256" key="8">
    <source>
        <dbReference type="HAMAP-Rule" id="MF_00105"/>
    </source>
</evidence>
<dbReference type="EMBL" id="PEYW01000002">
    <property type="protein sequence ID" value="PIS21144.1"/>
    <property type="molecule type" value="Genomic_DNA"/>
</dbReference>
<accession>A0A2H0X8A5</accession>
<dbReference type="GO" id="GO:0006354">
    <property type="term" value="P:DNA-templated transcription elongation"/>
    <property type="evidence" value="ECO:0007669"/>
    <property type="project" value="TreeGrafter"/>
</dbReference>
<evidence type="ECO:0000256" key="4">
    <source>
        <dbReference type="ARBA" id="ARBA00023125"/>
    </source>
</evidence>
<comment type="function">
    <text evidence="6 8 9">Necessary for efficient RNA polymerase transcription elongation past template-encoded arresting sites. The arresting sites in DNA have the property of trapping a certain fraction of elongating RNA polymerases that pass through, resulting in locked ternary complexes. Cleavage of the nascent transcript by cleavage factors such as GreA or GreB allows the resumption of elongation from the new 3'terminus. GreA releases sequences of 2 to 3 nucleotides.</text>
</comment>
<evidence type="ECO:0000256" key="7">
    <source>
        <dbReference type="ARBA" id="ARBA00030776"/>
    </source>
</evidence>
<dbReference type="AlphaFoldDB" id="A0A2H0X8A5"/>
<evidence type="ECO:0000313" key="13">
    <source>
        <dbReference type="Proteomes" id="UP000231414"/>
    </source>
</evidence>
<dbReference type="InterPro" id="IPR036805">
    <property type="entry name" value="Tscrpt_elong_fac_GreA/B_N_sf"/>
</dbReference>
<dbReference type="Gene3D" id="1.10.287.180">
    <property type="entry name" value="Transcription elongation factor, GreA/GreB, N-terminal domain"/>
    <property type="match status" value="1"/>
</dbReference>
<dbReference type="HAMAP" id="MF_00105">
    <property type="entry name" value="GreA_GreB"/>
    <property type="match status" value="1"/>
</dbReference>
<evidence type="ECO:0000256" key="2">
    <source>
        <dbReference type="ARBA" id="ARBA00013729"/>
    </source>
</evidence>
<evidence type="ECO:0000256" key="6">
    <source>
        <dbReference type="ARBA" id="ARBA00024916"/>
    </source>
</evidence>
<protein>
    <recommendedName>
        <fullName evidence="2 8">Transcription elongation factor GreA</fullName>
    </recommendedName>
    <alternativeName>
        <fullName evidence="7 8">Transcript cleavage factor GreA</fullName>
    </alternativeName>
</protein>
<dbReference type="InterPro" id="IPR018151">
    <property type="entry name" value="TF_GreA/GreB_CS"/>
</dbReference>
<dbReference type="InterPro" id="IPR001437">
    <property type="entry name" value="Tscrpt_elong_fac_GreA/B_C"/>
</dbReference>
<dbReference type="FunFam" id="1.10.287.180:FF:000001">
    <property type="entry name" value="Transcription elongation factor GreA"/>
    <property type="match status" value="1"/>
</dbReference>
<dbReference type="PIRSF" id="PIRSF006092">
    <property type="entry name" value="GreA_GreB"/>
    <property type="match status" value="1"/>
</dbReference>
<evidence type="ECO:0000256" key="3">
    <source>
        <dbReference type="ARBA" id="ARBA00023015"/>
    </source>
</evidence>
<evidence type="ECO:0000259" key="10">
    <source>
        <dbReference type="Pfam" id="PF01272"/>
    </source>
</evidence>
<dbReference type="GO" id="GO:0003746">
    <property type="term" value="F:translation elongation factor activity"/>
    <property type="evidence" value="ECO:0007669"/>
    <property type="project" value="UniProtKB-KW"/>
</dbReference>
<sequence>MAVLKKTVKASLKELVCLTQEGLEKVKQELDQLINIDRPAVLQKIMYARDQGDITDNSEYESAREDQAFIEGRIMELENIIKRVRVVEADSDHGKVTVVELGTTVTVVIDDKDEQIFTIVGSAEVDPLEGKISHESPVGKALLGLKAGDIVEVTTPQAKLVYKIKKIS</sequence>
<dbReference type="GO" id="GO:0032784">
    <property type="term" value="P:regulation of DNA-templated transcription elongation"/>
    <property type="evidence" value="ECO:0007669"/>
    <property type="project" value="UniProtKB-UniRule"/>
</dbReference>
<dbReference type="PROSITE" id="PS00830">
    <property type="entry name" value="GREAB_2"/>
    <property type="match status" value="1"/>
</dbReference>
<keyword evidence="12" id="KW-0251">Elongation factor</keyword>
<dbReference type="PANTHER" id="PTHR30437">
    <property type="entry name" value="TRANSCRIPTION ELONGATION FACTOR GREA"/>
    <property type="match status" value="1"/>
</dbReference>
<dbReference type="GO" id="GO:0003677">
    <property type="term" value="F:DNA binding"/>
    <property type="evidence" value="ECO:0007669"/>
    <property type="project" value="UniProtKB-UniRule"/>
</dbReference>
<dbReference type="InterPro" id="IPR036953">
    <property type="entry name" value="GreA/GreB_C_sf"/>
</dbReference>
<keyword evidence="5 8" id="KW-0804">Transcription</keyword>
<keyword evidence="12" id="KW-0648">Protein biosynthesis</keyword>
<comment type="similarity">
    <text evidence="1 8 9">Belongs to the GreA/GreB family.</text>
</comment>
<dbReference type="InterPro" id="IPR028624">
    <property type="entry name" value="Tscrpt_elong_fac_GreA/B"/>
</dbReference>
<dbReference type="InterPro" id="IPR023459">
    <property type="entry name" value="Tscrpt_elong_fac_GreA/B_fam"/>
</dbReference>
<keyword evidence="4 8" id="KW-0238">DNA-binding</keyword>
<dbReference type="Gene3D" id="3.10.50.30">
    <property type="entry name" value="Transcription elongation factor, GreA/GreB, C-terminal domain"/>
    <property type="match status" value="1"/>
</dbReference>
<reference evidence="13" key="1">
    <citation type="submission" date="2017-09" db="EMBL/GenBank/DDBJ databases">
        <title>Depth-based differentiation of microbial function through sediment-hosted aquifers and enrichment of novel symbionts in the deep terrestrial subsurface.</title>
        <authorList>
            <person name="Probst A.J."/>
            <person name="Ladd B."/>
            <person name="Jarett J.K."/>
            <person name="Geller-Mcgrath D.E."/>
            <person name="Sieber C.M.K."/>
            <person name="Emerson J.B."/>
            <person name="Anantharaman K."/>
            <person name="Thomas B.C."/>
            <person name="Malmstrom R."/>
            <person name="Stieglmeier M."/>
            <person name="Klingl A."/>
            <person name="Woyke T."/>
            <person name="Ryan C.M."/>
            <person name="Banfield J.F."/>
        </authorList>
    </citation>
    <scope>NUCLEOTIDE SEQUENCE [LARGE SCALE GENOMIC DNA]</scope>
</reference>
<evidence type="ECO:0000256" key="9">
    <source>
        <dbReference type="RuleBase" id="RU000556"/>
    </source>
</evidence>